<proteinExistence type="predicted"/>
<comment type="subcellular location">
    <subcellularLocation>
        <location evidence="1">Secreted</location>
    </subcellularLocation>
</comment>
<sequence>MYFKILVLVLALPFLLKADDAMKIANTFDEQDLDEIAKFEGIEEDSKSTEVEEEYKRTLVSDDADAKQSFSKLSLKLAKLHVLEEIVRKNKAISSLSDTVNGNSKDKCRKIKKVGEPIVHHHSGSTQGTWMRDPLGLLGPEKIWYMNSYKGDKVLEFKDMDHFKGGEVAKTYTLPYKFDGTGSVVYGRYLYFNRANTTHIVKYDLVTEKIARETVIRVKPRKFSYEWGGYNTVDLSVDESGLWILYTYWSYNVAHLCVQLRDPLTLGKLQHYCFISSETRNKMGNAFVACGVVYCIDSYNSATTTINSAYDTATFSGNNPEIKFVNKFKYNSMVTYNPREKVLYAWDNNRQITYPLEFEDETKT</sequence>
<evidence type="ECO:0000313" key="3">
    <source>
        <dbReference type="EMBL" id="CAB4011717.1"/>
    </source>
</evidence>
<keyword evidence="2" id="KW-0964">Secreted</keyword>
<evidence type="ECO:0000313" key="4">
    <source>
        <dbReference type="Proteomes" id="UP001152795"/>
    </source>
</evidence>
<dbReference type="PANTHER" id="PTHR23192:SF87">
    <property type="entry name" value="AMASSIN-3"/>
    <property type="match status" value="1"/>
</dbReference>
<dbReference type="Proteomes" id="UP001152795">
    <property type="component" value="Unassembled WGS sequence"/>
</dbReference>
<dbReference type="GO" id="GO:0005615">
    <property type="term" value="C:extracellular space"/>
    <property type="evidence" value="ECO:0007669"/>
    <property type="project" value="TreeGrafter"/>
</dbReference>
<organism evidence="3 4">
    <name type="scientific">Paramuricea clavata</name>
    <name type="common">Red gorgonian</name>
    <name type="synonym">Violescent sea-whip</name>
    <dbReference type="NCBI Taxonomy" id="317549"/>
    <lineage>
        <taxon>Eukaryota</taxon>
        <taxon>Metazoa</taxon>
        <taxon>Cnidaria</taxon>
        <taxon>Anthozoa</taxon>
        <taxon>Octocorallia</taxon>
        <taxon>Malacalcyonacea</taxon>
        <taxon>Plexauridae</taxon>
        <taxon>Paramuricea</taxon>
    </lineage>
</organism>
<evidence type="ECO:0000256" key="2">
    <source>
        <dbReference type="ARBA" id="ARBA00022525"/>
    </source>
</evidence>
<protein>
    <submittedName>
        <fullName evidence="3">Uncharacterized protein</fullName>
    </submittedName>
</protein>
<dbReference type="GO" id="GO:0007165">
    <property type="term" value="P:signal transduction"/>
    <property type="evidence" value="ECO:0007669"/>
    <property type="project" value="TreeGrafter"/>
</dbReference>
<dbReference type="Pfam" id="PF02191">
    <property type="entry name" value="OLF"/>
    <property type="match status" value="1"/>
</dbReference>
<keyword evidence="4" id="KW-1185">Reference proteome</keyword>
<dbReference type="InterPro" id="IPR050605">
    <property type="entry name" value="Olfactomedin-like_domain"/>
</dbReference>
<dbReference type="InterPro" id="IPR003112">
    <property type="entry name" value="Olfac-like_dom"/>
</dbReference>
<dbReference type="SMART" id="SM00284">
    <property type="entry name" value="OLF"/>
    <property type="match status" value="1"/>
</dbReference>
<accession>A0A7D9IQV3</accession>
<dbReference type="EMBL" id="CACRXK020007247">
    <property type="protein sequence ID" value="CAB4011717.1"/>
    <property type="molecule type" value="Genomic_DNA"/>
</dbReference>
<reference evidence="3" key="1">
    <citation type="submission" date="2020-04" db="EMBL/GenBank/DDBJ databases">
        <authorList>
            <person name="Alioto T."/>
            <person name="Alioto T."/>
            <person name="Gomez Garrido J."/>
        </authorList>
    </citation>
    <scope>NUCLEOTIDE SEQUENCE</scope>
    <source>
        <strain evidence="3">A484AB</strain>
    </source>
</reference>
<gene>
    <name evidence="3" type="ORF">PACLA_8A055433</name>
</gene>
<dbReference type="PANTHER" id="PTHR23192">
    <property type="entry name" value="OLFACTOMEDIN-RELATED"/>
    <property type="match status" value="1"/>
</dbReference>
<comment type="caution">
    <text evidence="3">The sequence shown here is derived from an EMBL/GenBank/DDBJ whole genome shotgun (WGS) entry which is preliminary data.</text>
</comment>
<evidence type="ECO:0000256" key="1">
    <source>
        <dbReference type="ARBA" id="ARBA00004613"/>
    </source>
</evidence>
<dbReference type="PROSITE" id="PS51132">
    <property type="entry name" value="OLF"/>
    <property type="match status" value="1"/>
</dbReference>
<name>A0A7D9IQV3_PARCT</name>
<dbReference type="AlphaFoldDB" id="A0A7D9IQV3"/>